<sequence length="396" mass="44089">MKENEPQRPPLVRFLGGRTSIFVLSIVLLIGLIIMVFSNISFIFDPLSGFIGTVALPVILSIVGYYLLSPLVNALQRYKIKRGWGILLVFVVLSGLITILLLTILPFLRDQTEALIASFPGYARQLGMDIDMWARNSPFETQYMEISKNMQTNAEEFLGSLTQNFSDIAGQTLDSVTGLIATLTNFIVSLVTVPFILFYLLKDGTKLYNGFLHVLPPKMRGRTGAMLIEMDEQLRSYIQGQMLVSLCIGIMMYIGFLIIGLDYALLLAAIASVTSVVPYLGPVIAITPAIIIAIVTSPFMVLKLAIVWTIVQLLEGKFISPQIMGKSLQIHPVTIIFVLLTAAHLYGVVGVLIGLPTYALIKVLIQYLFALYKHRYNRFSEKETDRYAIVENDDHV</sequence>
<dbReference type="PANTHER" id="PTHR21716:SF69">
    <property type="entry name" value="TRANSPORT PROTEIN YUBA-RELATED"/>
    <property type="match status" value="1"/>
</dbReference>
<evidence type="ECO:0000256" key="6">
    <source>
        <dbReference type="SAM" id="Phobius"/>
    </source>
</evidence>
<evidence type="ECO:0000313" key="8">
    <source>
        <dbReference type="Proteomes" id="UP000077271"/>
    </source>
</evidence>
<evidence type="ECO:0000256" key="4">
    <source>
        <dbReference type="ARBA" id="ARBA00022989"/>
    </source>
</evidence>
<accession>A0A177KN29</accession>
<feature type="transmembrane region" description="Helical" evidence="6">
    <location>
        <begin position="21"/>
        <end position="44"/>
    </location>
</feature>
<reference evidence="7 8" key="1">
    <citation type="submission" date="2016-01" db="EMBL/GenBank/DDBJ databases">
        <title>Investigation of taxonomic status of Bacillus aminovorans.</title>
        <authorList>
            <person name="Verma A."/>
            <person name="Pal Y."/>
            <person name="Krishnamurthi S."/>
        </authorList>
    </citation>
    <scope>NUCLEOTIDE SEQUENCE [LARGE SCALE GENOMIC DNA]</scope>
    <source>
        <strain evidence="7 8">DSM 4337</strain>
    </source>
</reference>
<organism evidence="7 8">
    <name type="scientific">Domibacillus aminovorans</name>
    <dbReference type="NCBI Taxonomy" id="29332"/>
    <lineage>
        <taxon>Bacteria</taxon>
        <taxon>Bacillati</taxon>
        <taxon>Bacillota</taxon>
        <taxon>Bacilli</taxon>
        <taxon>Bacillales</taxon>
        <taxon>Bacillaceae</taxon>
        <taxon>Domibacillus</taxon>
    </lineage>
</organism>
<evidence type="ECO:0000313" key="7">
    <source>
        <dbReference type="EMBL" id="OAH54810.1"/>
    </source>
</evidence>
<dbReference type="OrthoDB" id="9793390at2"/>
<feature type="transmembrane region" description="Helical" evidence="6">
    <location>
        <begin position="50"/>
        <end position="72"/>
    </location>
</feature>
<proteinExistence type="inferred from homology"/>
<feature type="transmembrane region" description="Helical" evidence="6">
    <location>
        <begin position="332"/>
        <end position="349"/>
    </location>
</feature>
<keyword evidence="5 6" id="KW-0472">Membrane</keyword>
<feature type="transmembrane region" description="Helical" evidence="6">
    <location>
        <begin position="179"/>
        <end position="201"/>
    </location>
</feature>
<name>A0A177KN29_9BACI</name>
<feature type="transmembrane region" description="Helical" evidence="6">
    <location>
        <begin position="243"/>
        <end position="271"/>
    </location>
</feature>
<dbReference type="Proteomes" id="UP000077271">
    <property type="component" value="Unassembled WGS sequence"/>
</dbReference>
<feature type="transmembrane region" description="Helical" evidence="6">
    <location>
        <begin position="283"/>
        <end position="311"/>
    </location>
</feature>
<dbReference type="AlphaFoldDB" id="A0A177KN29"/>
<comment type="similarity">
    <text evidence="2">Belongs to the autoinducer-2 exporter (AI-2E) (TC 2.A.86) family.</text>
</comment>
<dbReference type="PANTHER" id="PTHR21716">
    <property type="entry name" value="TRANSMEMBRANE PROTEIN"/>
    <property type="match status" value="1"/>
</dbReference>
<dbReference type="RefSeq" id="WP_018394390.1">
    <property type="nucleotide sequence ID" value="NZ_LQWZ01000033.1"/>
</dbReference>
<evidence type="ECO:0008006" key="9">
    <source>
        <dbReference type="Google" id="ProtNLM"/>
    </source>
</evidence>
<feature type="transmembrane region" description="Helical" evidence="6">
    <location>
        <begin position="84"/>
        <end position="108"/>
    </location>
</feature>
<protein>
    <recommendedName>
        <fullName evidence="9">Permease</fullName>
    </recommendedName>
</protein>
<evidence type="ECO:0000256" key="1">
    <source>
        <dbReference type="ARBA" id="ARBA00004141"/>
    </source>
</evidence>
<keyword evidence="3 6" id="KW-0812">Transmembrane</keyword>
<dbReference type="EMBL" id="LQWZ01000033">
    <property type="protein sequence ID" value="OAH54810.1"/>
    <property type="molecule type" value="Genomic_DNA"/>
</dbReference>
<comment type="caution">
    <text evidence="7">The sequence shown here is derived from an EMBL/GenBank/DDBJ whole genome shotgun (WGS) entry which is preliminary data.</text>
</comment>
<dbReference type="GO" id="GO:0016020">
    <property type="term" value="C:membrane"/>
    <property type="evidence" value="ECO:0007669"/>
    <property type="project" value="UniProtKB-SubCell"/>
</dbReference>
<evidence type="ECO:0000256" key="3">
    <source>
        <dbReference type="ARBA" id="ARBA00022692"/>
    </source>
</evidence>
<dbReference type="InterPro" id="IPR002549">
    <property type="entry name" value="AI-2E-like"/>
</dbReference>
<dbReference type="GO" id="GO:0055085">
    <property type="term" value="P:transmembrane transport"/>
    <property type="evidence" value="ECO:0007669"/>
    <property type="project" value="TreeGrafter"/>
</dbReference>
<evidence type="ECO:0000256" key="2">
    <source>
        <dbReference type="ARBA" id="ARBA00009773"/>
    </source>
</evidence>
<gene>
    <name evidence="7" type="ORF">AWH48_09520</name>
</gene>
<comment type="subcellular location">
    <subcellularLocation>
        <location evidence="1">Membrane</location>
        <topology evidence="1">Multi-pass membrane protein</topology>
    </subcellularLocation>
</comment>
<evidence type="ECO:0000256" key="5">
    <source>
        <dbReference type="ARBA" id="ARBA00023136"/>
    </source>
</evidence>
<keyword evidence="4 6" id="KW-1133">Transmembrane helix</keyword>
<dbReference type="Pfam" id="PF01594">
    <property type="entry name" value="AI-2E_transport"/>
    <property type="match status" value="1"/>
</dbReference>